<keyword evidence="1" id="KW-0472">Membrane</keyword>
<protein>
    <submittedName>
        <fullName evidence="2">Uncharacterized protein</fullName>
    </submittedName>
</protein>
<feature type="transmembrane region" description="Helical" evidence="1">
    <location>
        <begin position="143"/>
        <end position="164"/>
    </location>
</feature>
<organism evidence="2">
    <name type="scientific">Salinispirillum sp. LH 10-3-1</name>
    <dbReference type="NCBI Taxonomy" id="2952525"/>
    <lineage>
        <taxon>Bacteria</taxon>
        <taxon>Pseudomonadati</taxon>
        <taxon>Pseudomonadota</taxon>
        <taxon>Gammaproteobacteria</taxon>
        <taxon>Oceanospirillales</taxon>
        <taxon>Saccharospirillaceae</taxon>
        <taxon>Salinispirillum</taxon>
    </lineage>
</organism>
<accession>A0AB38YEB8</accession>
<dbReference type="SUPFAM" id="SSF55073">
    <property type="entry name" value="Nucleotide cyclase"/>
    <property type="match status" value="1"/>
</dbReference>
<sequence length="440" mass="49572">MWKLLERLVRSPNIIVVALCVLFLTVLSATIVVWPNQQLLANSWHQQGELLAREYGHRAAGLLTIDDRISLTVEARRWTREPLITGLEILDPAGRTITDAGSVTGDDHRSFSSPLYYEEQLLGTLTLWQDDSNLRAARLRGTLLIALTLIVFGGLSAGMMHLYLRRQGHDSQTVQALLLAHFPELHAPATLEPQARLNHLLRQLGRSHGDALDLLSALRRRLPEHQISEIISNFRASDLPGAQTVGALIKIELVNLDALEKKLPPDAVKRLMDFIQQRCDEVMRLYQGEPTQDPWRFLVQNDIEDGDFVQRALCASYVLDQLLNNMEGWTARPRPEFSVSVMAGPMYAGIQNSRGLPVLTIFGQILKQLDALSSHNQGAQILIGEPVFQYAPLGEIVDAEIYRDIALPDTQTLEVWRLLGFTENWQRVLDRQVDSLQDRV</sequence>
<reference evidence="2" key="1">
    <citation type="submission" date="2022-07" db="EMBL/GenBank/DDBJ databases">
        <title>Complete genome sequence of Salinispirillum sp. LH10-3-1 capable of multiple carbohydrate inversion isolated from a soda lake.</title>
        <authorList>
            <person name="Liu J."/>
            <person name="Zhai Y."/>
            <person name="Zhang H."/>
            <person name="Yang H."/>
            <person name="Qu J."/>
            <person name="Li J."/>
        </authorList>
    </citation>
    <scope>NUCLEOTIDE SEQUENCE</scope>
    <source>
        <strain evidence="2">LH 10-3-1</strain>
    </source>
</reference>
<keyword evidence="1" id="KW-1133">Transmembrane helix</keyword>
<gene>
    <name evidence="2" type="ORF">NFC81_13465</name>
</gene>
<dbReference type="RefSeq" id="WP_304994997.1">
    <property type="nucleotide sequence ID" value="NZ_CP101717.1"/>
</dbReference>
<dbReference type="AlphaFoldDB" id="A0AB38YEB8"/>
<evidence type="ECO:0000256" key="1">
    <source>
        <dbReference type="SAM" id="Phobius"/>
    </source>
</evidence>
<name>A0AB38YEB8_9GAMM</name>
<dbReference type="InterPro" id="IPR029787">
    <property type="entry name" value="Nucleotide_cyclase"/>
</dbReference>
<dbReference type="EMBL" id="CP101717">
    <property type="protein sequence ID" value="WLD57712.1"/>
    <property type="molecule type" value="Genomic_DNA"/>
</dbReference>
<evidence type="ECO:0000313" key="2">
    <source>
        <dbReference type="EMBL" id="WLD57712.1"/>
    </source>
</evidence>
<keyword evidence="1" id="KW-0812">Transmembrane</keyword>
<feature type="transmembrane region" description="Helical" evidence="1">
    <location>
        <begin position="12"/>
        <end position="34"/>
    </location>
</feature>
<proteinExistence type="predicted"/>